<sequence length="78" mass="7856">MEGGRGEGGHAVYVDGGSSRGRVLGGLGKEAGRLASSSRLPLSVMQGVTEMGVSEVKHGREGDARGKGGCKGEGWVLS</sequence>
<organism evidence="2 3">
    <name type="scientific">Nannochloropsis gaditana</name>
    <dbReference type="NCBI Taxonomy" id="72520"/>
    <lineage>
        <taxon>Eukaryota</taxon>
        <taxon>Sar</taxon>
        <taxon>Stramenopiles</taxon>
        <taxon>Ochrophyta</taxon>
        <taxon>Eustigmatophyceae</taxon>
        <taxon>Eustigmatales</taxon>
        <taxon>Monodopsidaceae</taxon>
        <taxon>Nannochloropsis</taxon>
    </lineage>
</organism>
<evidence type="ECO:0000313" key="3">
    <source>
        <dbReference type="Proteomes" id="UP000019335"/>
    </source>
</evidence>
<dbReference type="EMBL" id="AZIL01000270">
    <property type="protein sequence ID" value="EWM28866.1"/>
    <property type="molecule type" value="Genomic_DNA"/>
</dbReference>
<comment type="caution">
    <text evidence="2">The sequence shown here is derived from an EMBL/GenBank/DDBJ whole genome shotgun (WGS) entry which is preliminary data.</text>
</comment>
<feature type="region of interest" description="Disordered" evidence="1">
    <location>
        <begin position="55"/>
        <end position="78"/>
    </location>
</feature>
<dbReference type="AlphaFoldDB" id="W7U7R0"/>
<protein>
    <submittedName>
        <fullName evidence="2">Uncharacterized protein</fullName>
    </submittedName>
</protein>
<proteinExistence type="predicted"/>
<dbReference type="Proteomes" id="UP000019335">
    <property type="component" value="Chromosome 4"/>
</dbReference>
<evidence type="ECO:0000256" key="1">
    <source>
        <dbReference type="SAM" id="MobiDB-lite"/>
    </source>
</evidence>
<keyword evidence="3" id="KW-1185">Reference proteome</keyword>
<feature type="compositionally biased region" description="Basic and acidic residues" evidence="1">
    <location>
        <begin position="55"/>
        <end position="66"/>
    </location>
</feature>
<reference evidence="2 3" key="1">
    <citation type="journal article" date="2014" name="Mol. Plant">
        <title>Chromosome Scale Genome Assembly and Transcriptome Profiling of Nannochloropsis gaditana in Nitrogen Depletion.</title>
        <authorList>
            <person name="Corteggiani Carpinelli E."/>
            <person name="Telatin A."/>
            <person name="Vitulo N."/>
            <person name="Forcato C."/>
            <person name="D'Angelo M."/>
            <person name="Schiavon R."/>
            <person name="Vezzi A."/>
            <person name="Giacometti G.M."/>
            <person name="Morosinotto T."/>
            <person name="Valle G."/>
        </authorList>
    </citation>
    <scope>NUCLEOTIDE SEQUENCE [LARGE SCALE GENOMIC DNA]</scope>
    <source>
        <strain evidence="2 3">B-31</strain>
    </source>
</reference>
<name>W7U7R0_9STRA</name>
<gene>
    <name evidence="2" type="ORF">Naga_100133g1</name>
</gene>
<accession>W7U7R0</accession>
<evidence type="ECO:0000313" key="2">
    <source>
        <dbReference type="EMBL" id="EWM28866.1"/>
    </source>
</evidence>